<dbReference type="NCBIfam" id="TIGR02964">
    <property type="entry name" value="xanthine_xdhC"/>
    <property type="match status" value="1"/>
</dbReference>
<feature type="domain" description="XdhC Rossmann" evidence="2">
    <location>
        <begin position="158"/>
        <end position="297"/>
    </location>
</feature>
<dbReference type="RefSeq" id="WP_127750008.1">
    <property type="nucleotide sequence ID" value="NZ_CP033219.1"/>
</dbReference>
<gene>
    <name evidence="3" type="primary">xdhC</name>
    <name evidence="3" type="ORF">EBB79_17320</name>
</gene>
<dbReference type="InterPro" id="IPR052698">
    <property type="entry name" value="MoCofactor_Util/Proc"/>
</dbReference>
<evidence type="ECO:0000259" key="1">
    <source>
        <dbReference type="Pfam" id="PF02625"/>
    </source>
</evidence>
<dbReference type="InterPro" id="IPR003777">
    <property type="entry name" value="XdhC_CoxI"/>
</dbReference>
<organism evidence="3 4">
    <name type="scientific">Parasedimentitalea marina</name>
    <dbReference type="NCBI Taxonomy" id="2483033"/>
    <lineage>
        <taxon>Bacteria</taxon>
        <taxon>Pseudomonadati</taxon>
        <taxon>Pseudomonadota</taxon>
        <taxon>Alphaproteobacteria</taxon>
        <taxon>Rhodobacterales</taxon>
        <taxon>Paracoccaceae</taxon>
        <taxon>Parasedimentitalea</taxon>
    </lineage>
</organism>
<dbReference type="OrthoDB" id="61481at2"/>
<evidence type="ECO:0000313" key="3">
    <source>
        <dbReference type="EMBL" id="AZV79453.1"/>
    </source>
</evidence>
<dbReference type="Pfam" id="PF13478">
    <property type="entry name" value="XdhC_C"/>
    <property type="match status" value="1"/>
</dbReference>
<evidence type="ECO:0000313" key="4">
    <source>
        <dbReference type="Proteomes" id="UP000283063"/>
    </source>
</evidence>
<dbReference type="InterPro" id="IPR027051">
    <property type="entry name" value="XdhC_Rossmann_dom"/>
</dbReference>
<dbReference type="AlphaFoldDB" id="A0A3T0N5Y1"/>
<dbReference type="InterPro" id="IPR014308">
    <property type="entry name" value="Xanthine_DH_XdhC"/>
</dbReference>
<reference evidence="3 4" key="1">
    <citation type="submission" date="2018-10" db="EMBL/GenBank/DDBJ databases">
        <title>Parasedimentitalea marina sp. nov., a psychrophilic bacterium isolated from deep seawater of the New Britain Trench.</title>
        <authorList>
            <person name="Cao J."/>
        </authorList>
    </citation>
    <scope>NUCLEOTIDE SEQUENCE [LARGE SCALE GENOMIC DNA]</scope>
    <source>
        <strain evidence="3 4">W43</strain>
    </source>
</reference>
<dbReference type="KEGG" id="sedi:EBB79_17320"/>
<evidence type="ECO:0000259" key="2">
    <source>
        <dbReference type="Pfam" id="PF13478"/>
    </source>
</evidence>
<dbReference type="EMBL" id="CP033219">
    <property type="protein sequence ID" value="AZV79453.1"/>
    <property type="molecule type" value="Genomic_DNA"/>
</dbReference>
<name>A0A3T0N5Y1_9RHOB</name>
<protein>
    <submittedName>
        <fullName evidence="3">Xanthine dehydrogenase accessory protein XdhC</fullName>
    </submittedName>
</protein>
<accession>A0A3T0N5Y1</accession>
<keyword evidence="4" id="KW-1185">Reference proteome</keyword>
<sequence length="314" mass="33088">MGFNLEGLTTAIATHGRVTRVVIAEIRGSSPREVGAAMLVWSDGQSGTIGGGTLEFEAANAARKQVQDSVLSHHALGPDLGQCCGGAVKLLSEVYDTARLATLDSETIARPVSSGPDALTPMEVKRVLATARGQGVQPGSQLIAGWMIEPVHQAQVPLWIWGAGHVGRALVDVLSPLPDLAITWVDTAPERFPDHIAEGVTPVPAADPALLVPHAPANAHHLVLTYSHALDLALCHSLLSHGFSFAGLIGSATKWARFRSRLAALGHSPAQISRITCPIGDPALGKHPQMIAVGVAAYLLRRDISNELKKDHRA</sequence>
<dbReference type="PANTHER" id="PTHR30388">
    <property type="entry name" value="ALDEHYDE OXIDOREDUCTASE MOLYBDENUM COFACTOR ASSEMBLY PROTEIN"/>
    <property type="match status" value="1"/>
</dbReference>
<dbReference type="Gene3D" id="3.40.50.720">
    <property type="entry name" value="NAD(P)-binding Rossmann-like Domain"/>
    <property type="match status" value="1"/>
</dbReference>
<feature type="domain" description="XdhC- CoxI" evidence="1">
    <location>
        <begin position="12"/>
        <end position="68"/>
    </location>
</feature>
<dbReference type="PANTHER" id="PTHR30388:SF6">
    <property type="entry name" value="XANTHINE DEHYDROGENASE SUBUNIT A-RELATED"/>
    <property type="match status" value="1"/>
</dbReference>
<dbReference type="Pfam" id="PF02625">
    <property type="entry name" value="XdhC_CoxI"/>
    <property type="match status" value="1"/>
</dbReference>
<dbReference type="Proteomes" id="UP000283063">
    <property type="component" value="Chromosome"/>
</dbReference>
<proteinExistence type="predicted"/>